<dbReference type="GO" id="GO:0005549">
    <property type="term" value="F:odorant binding"/>
    <property type="evidence" value="ECO:0007669"/>
    <property type="project" value="InterPro"/>
</dbReference>
<sequence>MKLIIKSPVKTSKQNTNYNYAVQVTRLILRLIGVWPIPSNASIVERIMTRTQNVICYLLTAFLIVPGLLRIFLKEHEFKSRIRLTAPIINCGMACLKYILLMYHAREVQFCLDQVSQDWNDAVNENDRRIMLSNAKSGRKFAIYSALFMYIGGLSYRILIPLSKGRILTPMNTTVRVLACPSYFVFFDGGVSPAYEIIFTLQIFAGVITYSVRCGIAGLAALFVMHVCGQLSIVVDKVHSLDYVPKSNNRAVMILLADIVERQNKIKKFLKKVETTLQYVWLAEVTDSAILVCLSLYYIIMGLENNQFSDVFTMTVMLASFAFALFTNCYVGQRLTDQSIKVRLMIAASKWYRFQYKTSRTFVLLMAVSNIPTKISAGKIVEMSLPTFSNIIKSSVAYFNILRNFT</sequence>
<evidence type="ECO:0000256" key="7">
    <source>
        <dbReference type="ARBA" id="ARBA00023136"/>
    </source>
</evidence>
<accession>A0AAW2FQL9</accession>
<feature type="transmembrane region" description="Helical" evidence="10">
    <location>
        <begin position="141"/>
        <end position="160"/>
    </location>
</feature>
<evidence type="ECO:0000256" key="4">
    <source>
        <dbReference type="ARBA" id="ARBA00022692"/>
    </source>
</evidence>
<feature type="transmembrane region" description="Helical" evidence="10">
    <location>
        <begin position="279"/>
        <end position="300"/>
    </location>
</feature>
<feature type="transmembrane region" description="Helical" evidence="10">
    <location>
        <begin position="54"/>
        <end position="72"/>
    </location>
</feature>
<evidence type="ECO:0000256" key="9">
    <source>
        <dbReference type="ARBA" id="ARBA00023224"/>
    </source>
</evidence>
<evidence type="ECO:0000256" key="10">
    <source>
        <dbReference type="RuleBase" id="RU351113"/>
    </source>
</evidence>
<dbReference type="GO" id="GO:0004984">
    <property type="term" value="F:olfactory receptor activity"/>
    <property type="evidence" value="ECO:0007669"/>
    <property type="project" value="InterPro"/>
</dbReference>
<comment type="caution">
    <text evidence="11">The sequence shown here is derived from an EMBL/GenBank/DDBJ whole genome shotgun (WGS) entry which is preliminary data.</text>
</comment>
<feature type="transmembrane region" description="Helical" evidence="10">
    <location>
        <begin position="84"/>
        <end position="103"/>
    </location>
</feature>
<keyword evidence="5 10" id="KW-0552">Olfaction</keyword>
<comment type="caution">
    <text evidence="10">Lacks conserved residue(s) required for the propagation of feature annotation.</text>
</comment>
<dbReference type="PANTHER" id="PTHR21137">
    <property type="entry name" value="ODORANT RECEPTOR"/>
    <property type="match status" value="1"/>
</dbReference>
<keyword evidence="12" id="KW-1185">Reference proteome</keyword>
<reference evidence="11 12" key="1">
    <citation type="submission" date="2023-03" db="EMBL/GenBank/DDBJ databases">
        <title>High recombination rates correlate with genetic variation in Cardiocondyla obscurior ants.</title>
        <authorList>
            <person name="Errbii M."/>
        </authorList>
    </citation>
    <scope>NUCLEOTIDE SEQUENCE [LARGE SCALE GENOMIC DNA]</scope>
    <source>
        <strain evidence="11">Alpha-2009</strain>
        <tissue evidence="11">Whole body</tissue>
    </source>
</reference>
<keyword evidence="3 10" id="KW-0716">Sensory transduction</keyword>
<dbReference type="GO" id="GO:0005886">
    <property type="term" value="C:plasma membrane"/>
    <property type="evidence" value="ECO:0007669"/>
    <property type="project" value="UniProtKB-SubCell"/>
</dbReference>
<dbReference type="Proteomes" id="UP001430953">
    <property type="component" value="Unassembled WGS sequence"/>
</dbReference>
<dbReference type="InterPro" id="IPR004117">
    <property type="entry name" value="7tm6_olfct_rcpt"/>
</dbReference>
<evidence type="ECO:0000256" key="1">
    <source>
        <dbReference type="ARBA" id="ARBA00004651"/>
    </source>
</evidence>
<evidence type="ECO:0000256" key="6">
    <source>
        <dbReference type="ARBA" id="ARBA00022989"/>
    </source>
</evidence>
<gene>
    <name evidence="11" type="ORF">PUN28_010133</name>
</gene>
<keyword evidence="7 10" id="KW-0472">Membrane</keyword>
<evidence type="ECO:0000256" key="8">
    <source>
        <dbReference type="ARBA" id="ARBA00023170"/>
    </source>
</evidence>
<keyword evidence="2" id="KW-1003">Cell membrane</keyword>
<evidence type="ECO:0000313" key="12">
    <source>
        <dbReference type="Proteomes" id="UP001430953"/>
    </source>
</evidence>
<keyword evidence="8 10" id="KW-0675">Receptor</keyword>
<feature type="transmembrane region" description="Helical" evidence="10">
    <location>
        <begin position="197"/>
        <end position="224"/>
    </location>
</feature>
<comment type="similarity">
    <text evidence="10">Belongs to the insect chemoreceptor superfamily. Heteromeric odorant receptor channel (TC 1.A.69) family.</text>
</comment>
<name>A0AAW2FQL9_9HYME</name>
<proteinExistence type="inferred from homology"/>
<evidence type="ECO:0000256" key="5">
    <source>
        <dbReference type="ARBA" id="ARBA00022725"/>
    </source>
</evidence>
<dbReference type="GO" id="GO:0007165">
    <property type="term" value="P:signal transduction"/>
    <property type="evidence" value="ECO:0007669"/>
    <property type="project" value="UniProtKB-KW"/>
</dbReference>
<keyword evidence="9 10" id="KW-0807">Transducer</keyword>
<dbReference type="AlphaFoldDB" id="A0AAW2FQL9"/>
<keyword evidence="4 10" id="KW-0812">Transmembrane</keyword>
<organism evidence="11 12">
    <name type="scientific">Cardiocondyla obscurior</name>
    <dbReference type="NCBI Taxonomy" id="286306"/>
    <lineage>
        <taxon>Eukaryota</taxon>
        <taxon>Metazoa</taxon>
        <taxon>Ecdysozoa</taxon>
        <taxon>Arthropoda</taxon>
        <taxon>Hexapoda</taxon>
        <taxon>Insecta</taxon>
        <taxon>Pterygota</taxon>
        <taxon>Neoptera</taxon>
        <taxon>Endopterygota</taxon>
        <taxon>Hymenoptera</taxon>
        <taxon>Apocrita</taxon>
        <taxon>Aculeata</taxon>
        <taxon>Formicoidea</taxon>
        <taxon>Formicidae</taxon>
        <taxon>Myrmicinae</taxon>
        <taxon>Cardiocondyla</taxon>
    </lineage>
</organism>
<dbReference type="EMBL" id="JADYXP020000009">
    <property type="protein sequence ID" value="KAL0117071.1"/>
    <property type="molecule type" value="Genomic_DNA"/>
</dbReference>
<evidence type="ECO:0000256" key="3">
    <source>
        <dbReference type="ARBA" id="ARBA00022606"/>
    </source>
</evidence>
<keyword evidence="6 10" id="KW-1133">Transmembrane helix</keyword>
<dbReference type="Pfam" id="PF02949">
    <property type="entry name" value="7tm_6"/>
    <property type="match status" value="1"/>
</dbReference>
<evidence type="ECO:0000256" key="2">
    <source>
        <dbReference type="ARBA" id="ARBA00022475"/>
    </source>
</evidence>
<dbReference type="PANTHER" id="PTHR21137:SF35">
    <property type="entry name" value="ODORANT RECEPTOR 19A-RELATED"/>
    <property type="match status" value="1"/>
</dbReference>
<feature type="transmembrane region" description="Helical" evidence="10">
    <location>
        <begin position="312"/>
        <end position="331"/>
    </location>
</feature>
<evidence type="ECO:0000313" key="11">
    <source>
        <dbReference type="EMBL" id="KAL0117071.1"/>
    </source>
</evidence>
<protein>
    <recommendedName>
        <fullName evidence="10">Odorant receptor</fullName>
    </recommendedName>
</protein>
<comment type="subcellular location">
    <subcellularLocation>
        <location evidence="1 10">Cell membrane</location>
        <topology evidence="1 10">Multi-pass membrane protein</topology>
    </subcellularLocation>
</comment>